<keyword evidence="1" id="KW-0472">Membrane</keyword>
<gene>
    <name evidence="2" type="ORF">ABEG18_09695</name>
</gene>
<evidence type="ECO:0000313" key="2">
    <source>
        <dbReference type="EMBL" id="XBO41010.1"/>
    </source>
</evidence>
<dbReference type="Pfam" id="PF03741">
    <property type="entry name" value="TerC"/>
    <property type="match status" value="1"/>
</dbReference>
<keyword evidence="1" id="KW-1133">Transmembrane helix</keyword>
<dbReference type="RefSeq" id="WP_406857863.1">
    <property type="nucleotide sequence ID" value="NZ_CP157484.1"/>
</dbReference>
<dbReference type="AlphaFoldDB" id="A0AAU7JL24"/>
<dbReference type="InterPro" id="IPR005496">
    <property type="entry name" value="Integral_membrane_TerC"/>
</dbReference>
<organism evidence="2">
    <name type="scientific">Alsobacter sp. KACC 23698</name>
    <dbReference type="NCBI Taxonomy" id="3149229"/>
    <lineage>
        <taxon>Bacteria</taxon>
        <taxon>Pseudomonadati</taxon>
        <taxon>Pseudomonadota</taxon>
        <taxon>Alphaproteobacteria</taxon>
        <taxon>Hyphomicrobiales</taxon>
        <taxon>Alsobacteraceae</taxon>
        <taxon>Alsobacter</taxon>
    </lineage>
</organism>
<dbReference type="PANTHER" id="PTHR30060">
    <property type="entry name" value="INNER MEMBRANE PROTEIN"/>
    <property type="match status" value="1"/>
</dbReference>
<feature type="transmembrane region" description="Helical" evidence="1">
    <location>
        <begin position="188"/>
        <end position="208"/>
    </location>
</feature>
<proteinExistence type="predicted"/>
<protein>
    <submittedName>
        <fullName evidence="2">TerC family protein</fullName>
    </submittedName>
</protein>
<feature type="transmembrane region" description="Helical" evidence="1">
    <location>
        <begin position="155"/>
        <end position="181"/>
    </location>
</feature>
<keyword evidence="1" id="KW-0812">Transmembrane</keyword>
<dbReference type="EMBL" id="CP157484">
    <property type="protein sequence ID" value="XBO41010.1"/>
    <property type="molecule type" value="Genomic_DNA"/>
</dbReference>
<dbReference type="GO" id="GO:0005886">
    <property type="term" value="C:plasma membrane"/>
    <property type="evidence" value="ECO:0007669"/>
    <property type="project" value="TreeGrafter"/>
</dbReference>
<feature type="transmembrane region" description="Helical" evidence="1">
    <location>
        <begin position="76"/>
        <end position="100"/>
    </location>
</feature>
<feature type="transmembrane region" description="Helical" evidence="1">
    <location>
        <begin position="49"/>
        <end position="70"/>
    </location>
</feature>
<feature type="transmembrane region" description="Helical" evidence="1">
    <location>
        <begin position="214"/>
        <end position="233"/>
    </location>
</feature>
<sequence>MLDWLTDPAGWAALLTLTAMEIVLGIDNVVFISVLVARLPEEQAKRARAIGLLLALVFRVLLLSLLTWIIGLTKPVMTVFGLGLSWRDLILLGGGGFLIAKATHEIHAGLEGDHDEAQKGAAPRAFMAAIMQIALVDLVFSIDSIVTAIGMADNLSIMVAAVLLSMIVMYVASGPVSAFIAAHPTTKMLALAFLILIGASLCAEATGFHLPRGYIYVAMAFSACVEAINITAARRRKAARMAQAAKAEKQPVGSEG</sequence>
<feature type="transmembrane region" description="Helical" evidence="1">
    <location>
        <begin position="125"/>
        <end position="149"/>
    </location>
</feature>
<name>A0AAU7JL24_9HYPH</name>
<feature type="transmembrane region" description="Helical" evidence="1">
    <location>
        <begin position="12"/>
        <end position="37"/>
    </location>
</feature>
<accession>A0AAU7JL24</accession>
<dbReference type="PANTHER" id="PTHR30060:SF0">
    <property type="entry name" value="COILED-COIL PROTEIN (DUF2040)-RELATED"/>
    <property type="match status" value="1"/>
</dbReference>
<reference evidence="2" key="1">
    <citation type="submission" date="2024-05" db="EMBL/GenBank/DDBJ databases">
        <authorList>
            <person name="Kim S."/>
            <person name="Heo J."/>
            <person name="Choi H."/>
            <person name="Choi Y."/>
            <person name="Kwon S.-W."/>
            <person name="Kim Y."/>
        </authorList>
    </citation>
    <scope>NUCLEOTIDE SEQUENCE</scope>
    <source>
        <strain evidence="2">KACC 23698</strain>
    </source>
</reference>
<evidence type="ECO:0000256" key="1">
    <source>
        <dbReference type="SAM" id="Phobius"/>
    </source>
</evidence>